<dbReference type="Proteomes" id="UP000018348">
    <property type="component" value="Unassembled WGS sequence"/>
</dbReference>
<dbReference type="PANTHER" id="PTHR43685">
    <property type="entry name" value="GLYCOSYLTRANSFERASE"/>
    <property type="match status" value="1"/>
</dbReference>
<dbReference type="AlphaFoldDB" id="T2IKR3"/>
<dbReference type="InterPro" id="IPR050834">
    <property type="entry name" value="Glycosyltransf_2"/>
</dbReference>
<sequence length="60" mass="6596">MSNPQIAAIICTHNRDRYLGDAIESLLAQEGVNYEVLIVDNGSTDQTKEVVAPFFIKISS</sequence>
<protein>
    <submittedName>
        <fullName evidence="2">Probable glycosyl transferase</fullName>
    </submittedName>
</protein>
<evidence type="ECO:0000313" key="2">
    <source>
        <dbReference type="EMBL" id="CCQ53643.1"/>
    </source>
</evidence>
<organism evidence="2 3">
    <name type="scientific">Crocosphaera watsonii WH 8502</name>
    <dbReference type="NCBI Taxonomy" id="423474"/>
    <lineage>
        <taxon>Bacteria</taxon>
        <taxon>Bacillati</taxon>
        <taxon>Cyanobacteriota</taxon>
        <taxon>Cyanophyceae</taxon>
        <taxon>Oscillatoriophycideae</taxon>
        <taxon>Chroococcales</taxon>
        <taxon>Aphanothecaceae</taxon>
        <taxon>Crocosphaera</taxon>
    </lineage>
</organism>
<dbReference type="EMBL" id="CAQK01000868">
    <property type="protein sequence ID" value="CCQ53643.1"/>
    <property type="molecule type" value="Genomic_DNA"/>
</dbReference>
<evidence type="ECO:0000313" key="3">
    <source>
        <dbReference type="Proteomes" id="UP000018348"/>
    </source>
</evidence>
<dbReference type="GO" id="GO:0016740">
    <property type="term" value="F:transferase activity"/>
    <property type="evidence" value="ECO:0007669"/>
    <property type="project" value="UniProtKB-KW"/>
</dbReference>
<reference evidence="2 3" key="2">
    <citation type="submission" date="2013-09" db="EMBL/GenBank/DDBJ databases">
        <title>Whole genome comparison of six Crocosphaera watsonii strains with differing phenotypes.</title>
        <authorList>
            <person name="Bench S.R."/>
            <person name="Heller P."/>
            <person name="Frank I."/>
            <person name="Arciniega M."/>
            <person name="Shilova I.N."/>
            <person name="Zehr J.P."/>
        </authorList>
    </citation>
    <scope>NUCLEOTIDE SEQUENCE [LARGE SCALE GENOMIC DNA]</scope>
    <source>
        <strain evidence="2 3">WH 8502</strain>
    </source>
</reference>
<reference evidence="2 3" key="1">
    <citation type="submission" date="2013-01" db="EMBL/GenBank/DDBJ databases">
        <authorList>
            <person name="Bench S."/>
        </authorList>
    </citation>
    <scope>NUCLEOTIDE SEQUENCE [LARGE SCALE GENOMIC DNA]</scope>
    <source>
        <strain evidence="2 3">WH 8502</strain>
    </source>
</reference>
<evidence type="ECO:0000259" key="1">
    <source>
        <dbReference type="Pfam" id="PF00535"/>
    </source>
</evidence>
<feature type="domain" description="Glycosyltransferase 2-like" evidence="1">
    <location>
        <begin position="8"/>
        <end position="54"/>
    </location>
</feature>
<keyword evidence="2" id="KW-0808">Transferase</keyword>
<gene>
    <name evidence="2" type="ORF">CWATWH8502_3558</name>
</gene>
<dbReference type="InterPro" id="IPR029044">
    <property type="entry name" value="Nucleotide-diphossugar_trans"/>
</dbReference>
<dbReference type="CDD" id="cd00761">
    <property type="entry name" value="Glyco_tranf_GTA_type"/>
    <property type="match status" value="1"/>
</dbReference>
<dbReference type="Pfam" id="PF00535">
    <property type="entry name" value="Glycos_transf_2"/>
    <property type="match status" value="1"/>
</dbReference>
<dbReference type="InterPro" id="IPR001173">
    <property type="entry name" value="Glyco_trans_2-like"/>
</dbReference>
<accession>T2IKR3</accession>
<comment type="caution">
    <text evidence="2">The sequence shown here is derived from an EMBL/GenBank/DDBJ whole genome shotgun (WGS) entry which is preliminary data.</text>
</comment>
<dbReference type="PANTHER" id="PTHR43685:SF2">
    <property type="entry name" value="GLYCOSYLTRANSFERASE 2-LIKE DOMAIN-CONTAINING PROTEIN"/>
    <property type="match status" value="1"/>
</dbReference>
<dbReference type="Gene3D" id="3.90.550.10">
    <property type="entry name" value="Spore Coat Polysaccharide Biosynthesis Protein SpsA, Chain A"/>
    <property type="match status" value="1"/>
</dbReference>
<proteinExistence type="predicted"/>
<dbReference type="SUPFAM" id="SSF53448">
    <property type="entry name" value="Nucleotide-diphospho-sugar transferases"/>
    <property type="match status" value="1"/>
</dbReference>
<name>T2IKR3_CROWT</name>